<dbReference type="AlphaFoldDB" id="A0A1N6TIA7"/>
<keyword evidence="3" id="KW-1185">Reference proteome</keyword>
<feature type="domain" description="Schlafen AlbA-2" evidence="1">
    <location>
        <begin position="92"/>
        <end position="238"/>
    </location>
</feature>
<dbReference type="OrthoDB" id="9768354at2"/>
<gene>
    <name evidence="2" type="ORF">SAMN05421829_1052</name>
</gene>
<dbReference type="EMBL" id="FTMD01000005">
    <property type="protein sequence ID" value="SIQ52977.1"/>
    <property type="molecule type" value="Genomic_DNA"/>
</dbReference>
<organism evidence="2 3">
    <name type="scientific">Aromatoleum tolulyticum</name>
    <dbReference type="NCBI Taxonomy" id="34027"/>
    <lineage>
        <taxon>Bacteria</taxon>
        <taxon>Pseudomonadati</taxon>
        <taxon>Pseudomonadota</taxon>
        <taxon>Betaproteobacteria</taxon>
        <taxon>Rhodocyclales</taxon>
        <taxon>Rhodocyclaceae</taxon>
        <taxon>Aromatoleum</taxon>
    </lineage>
</organism>
<keyword evidence="2" id="KW-0238">DNA-binding</keyword>
<dbReference type="InterPro" id="IPR038461">
    <property type="entry name" value="Schlafen_AlbA_2_dom_sf"/>
</dbReference>
<dbReference type="Pfam" id="PF04326">
    <property type="entry name" value="SLFN_AlbA_2"/>
    <property type="match status" value="1"/>
</dbReference>
<dbReference type="GO" id="GO:0003677">
    <property type="term" value="F:DNA binding"/>
    <property type="evidence" value="ECO:0007669"/>
    <property type="project" value="UniProtKB-KW"/>
</dbReference>
<accession>A0A1N6TIA7</accession>
<evidence type="ECO:0000313" key="3">
    <source>
        <dbReference type="Proteomes" id="UP000186819"/>
    </source>
</evidence>
<dbReference type="STRING" id="34027.SAMN05421829_1052"/>
<dbReference type="Gene3D" id="3.30.950.30">
    <property type="entry name" value="Schlafen, AAA domain"/>
    <property type="match status" value="1"/>
</dbReference>
<evidence type="ECO:0000313" key="2">
    <source>
        <dbReference type="EMBL" id="SIQ52977.1"/>
    </source>
</evidence>
<proteinExistence type="predicted"/>
<dbReference type="RefSeq" id="WP_076601708.1">
    <property type="nucleotide sequence ID" value="NZ_FTMD01000005.1"/>
</dbReference>
<name>A0A1N6TIA7_9RHOO</name>
<reference evidence="3" key="1">
    <citation type="submission" date="2017-01" db="EMBL/GenBank/DDBJ databases">
        <authorList>
            <person name="Varghese N."/>
            <person name="Submissions S."/>
        </authorList>
    </citation>
    <scope>NUCLEOTIDE SEQUENCE [LARGE SCALE GENOMIC DNA]</scope>
    <source>
        <strain evidence="3">ATCC 51758</strain>
    </source>
</reference>
<protein>
    <submittedName>
        <fullName evidence="2">Putative DNA-binding domain-containing protein</fullName>
    </submittedName>
</protein>
<evidence type="ECO:0000259" key="1">
    <source>
        <dbReference type="Pfam" id="PF04326"/>
    </source>
</evidence>
<dbReference type="InterPro" id="IPR007421">
    <property type="entry name" value="Schlafen_AlbA_2_dom"/>
</dbReference>
<sequence>MLSVGYQKLICQIAGGGYQASLSEVSELLELDGTLGVLGKVNVIGQFLESINAQVIPGLGKGEVDTVRLFRFRSPQGASGAEVIEGILRGDESHTIEFKSTLRVDLRRLAQPGQTAAQCKSDEVLHASLKTIAAFMNSSGGQLIIGISDDKQVNGLHYDFELPDTASADKFELLLRNCLTGKFKDGGLINDYVSLTFVETHGHTVAIIEVLPRSSLSFVKKDGQYALYRRQGNRTNPVDISDIEEFLKARWGLAG</sequence>
<dbReference type="Proteomes" id="UP000186819">
    <property type="component" value="Unassembled WGS sequence"/>
</dbReference>